<accession>A0A1J8QYB6</accession>
<evidence type="ECO:0000313" key="1">
    <source>
        <dbReference type="EMBL" id="OJA18393.1"/>
    </source>
</evidence>
<protein>
    <submittedName>
        <fullName evidence="1">Uncharacterized protein</fullName>
    </submittedName>
</protein>
<evidence type="ECO:0000313" key="2">
    <source>
        <dbReference type="Proteomes" id="UP000183567"/>
    </source>
</evidence>
<comment type="caution">
    <text evidence="1">The sequence shown here is derived from an EMBL/GenBank/DDBJ whole genome shotgun (WGS) entry which is preliminary data.</text>
</comment>
<gene>
    <name evidence="1" type="ORF">AZE42_12421</name>
</gene>
<dbReference type="AlphaFoldDB" id="A0A1J8QYB6"/>
<proteinExistence type="predicted"/>
<name>A0A1J8QYB6_9AGAM</name>
<sequence>MSSSDPEQALVHNLRINEPPPGGAFADRFKIGHCPLTKQKFMARLALAARAAGMDLLQGHRICIGSTLEYLPHNVPFEVVKMKGCWSSDAPHSYLRKHAQIIYAGGASSPRRLLEIHHAQDPLILPSWE</sequence>
<dbReference type="Proteomes" id="UP000183567">
    <property type="component" value="Unassembled WGS sequence"/>
</dbReference>
<reference evidence="1 2" key="1">
    <citation type="submission" date="2016-03" db="EMBL/GenBank/DDBJ databases">
        <title>Comparative genomics of the ectomycorrhizal sister species Rhizopogon vinicolor and Rhizopogon vesiculosus (Basidiomycota: Boletales) reveals a divergence of the mating type B locus.</title>
        <authorList>
            <person name="Mujic A.B."/>
            <person name="Kuo A."/>
            <person name="Tritt A."/>
            <person name="Lipzen A."/>
            <person name="Chen C."/>
            <person name="Johnson J."/>
            <person name="Sharma A."/>
            <person name="Barry K."/>
            <person name="Grigoriev I.V."/>
            <person name="Spatafora J.W."/>
        </authorList>
    </citation>
    <scope>NUCLEOTIDE SEQUENCE [LARGE SCALE GENOMIC DNA]</scope>
    <source>
        <strain evidence="1 2">AM-OR11-056</strain>
    </source>
</reference>
<keyword evidence="2" id="KW-1185">Reference proteome</keyword>
<dbReference type="OrthoDB" id="2649488at2759"/>
<organism evidence="1 2">
    <name type="scientific">Rhizopogon vesiculosus</name>
    <dbReference type="NCBI Taxonomy" id="180088"/>
    <lineage>
        <taxon>Eukaryota</taxon>
        <taxon>Fungi</taxon>
        <taxon>Dikarya</taxon>
        <taxon>Basidiomycota</taxon>
        <taxon>Agaricomycotina</taxon>
        <taxon>Agaricomycetes</taxon>
        <taxon>Agaricomycetidae</taxon>
        <taxon>Boletales</taxon>
        <taxon>Suillineae</taxon>
        <taxon>Rhizopogonaceae</taxon>
        <taxon>Rhizopogon</taxon>
    </lineage>
</organism>
<dbReference type="STRING" id="180088.A0A1J8QYB6"/>
<dbReference type="EMBL" id="LVVM01001529">
    <property type="protein sequence ID" value="OJA18393.1"/>
    <property type="molecule type" value="Genomic_DNA"/>
</dbReference>